<comment type="caution">
    <text evidence="1">The sequence shown here is derived from an EMBL/GenBank/DDBJ whole genome shotgun (WGS) entry which is preliminary data.</text>
</comment>
<name>A0ABW2TX55_9PSEU</name>
<evidence type="ECO:0000313" key="2">
    <source>
        <dbReference type="Proteomes" id="UP001596512"/>
    </source>
</evidence>
<dbReference type="Proteomes" id="UP001596512">
    <property type="component" value="Unassembled WGS sequence"/>
</dbReference>
<accession>A0ABW2TX55</accession>
<dbReference type="EMBL" id="JBHTEY010000004">
    <property type="protein sequence ID" value="MFC7617798.1"/>
    <property type="molecule type" value="Genomic_DNA"/>
</dbReference>
<proteinExistence type="predicted"/>
<protein>
    <recommendedName>
        <fullName evidence="3">Spermidine synthase</fullName>
    </recommendedName>
</protein>
<reference evidence="2" key="1">
    <citation type="journal article" date="2019" name="Int. J. Syst. Evol. Microbiol.">
        <title>The Global Catalogue of Microorganisms (GCM) 10K type strain sequencing project: providing services to taxonomists for standard genome sequencing and annotation.</title>
        <authorList>
            <consortium name="The Broad Institute Genomics Platform"/>
            <consortium name="The Broad Institute Genome Sequencing Center for Infectious Disease"/>
            <person name="Wu L."/>
            <person name="Ma J."/>
        </authorList>
    </citation>
    <scope>NUCLEOTIDE SEQUENCE [LARGE SCALE GENOMIC DNA]</scope>
    <source>
        <strain evidence="2">JCM 17695</strain>
    </source>
</reference>
<organism evidence="1 2">
    <name type="scientific">Actinokineospora soli</name>
    <dbReference type="NCBI Taxonomy" id="1048753"/>
    <lineage>
        <taxon>Bacteria</taxon>
        <taxon>Bacillati</taxon>
        <taxon>Actinomycetota</taxon>
        <taxon>Actinomycetes</taxon>
        <taxon>Pseudonocardiales</taxon>
        <taxon>Pseudonocardiaceae</taxon>
        <taxon>Actinokineospora</taxon>
    </lineage>
</organism>
<evidence type="ECO:0000313" key="1">
    <source>
        <dbReference type="EMBL" id="MFC7617798.1"/>
    </source>
</evidence>
<evidence type="ECO:0008006" key="3">
    <source>
        <dbReference type="Google" id="ProtNLM"/>
    </source>
</evidence>
<gene>
    <name evidence="1" type="ORF">ACFQV2_34725</name>
</gene>
<sequence>MDDAPTVIARAPGACGELVLRRAGAHHEIIADGVFLMDTRAGESERLLVDAAAAHMPPGSTLLVGGLGVGFSLAAALAHPASARSSWSNASPP</sequence>
<keyword evidence="2" id="KW-1185">Reference proteome</keyword>